<protein>
    <submittedName>
        <fullName evidence="3">2,4-dienoyl-CoA reductase</fullName>
    </submittedName>
</protein>
<dbReference type="PRINTS" id="PR00080">
    <property type="entry name" value="SDRFAMILY"/>
</dbReference>
<dbReference type="InterPro" id="IPR036291">
    <property type="entry name" value="NAD(P)-bd_dom_sf"/>
</dbReference>
<dbReference type="PANTHER" id="PTHR43296">
    <property type="entry name" value="PEROXISOMAL 2,4-DIENOYL-COA REDUCTASE"/>
    <property type="match status" value="1"/>
</dbReference>
<evidence type="ECO:0000313" key="3">
    <source>
        <dbReference type="EMBL" id="OUM88901.1"/>
    </source>
</evidence>
<dbReference type="GO" id="GO:0008206">
    <property type="term" value="P:bile acid metabolic process"/>
    <property type="evidence" value="ECO:0007669"/>
    <property type="project" value="UniProtKB-ARBA"/>
</dbReference>
<evidence type="ECO:0000313" key="4">
    <source>
        <dbReference type="Proteomes" id="UP000196475"/>
    </source>
</evidence>
<keyword evidence="1" id="KW-0521">NADP</keyword>
<accession>A0A1Y3PNF9</accession>
<evidence type="ECO:0000256" key="1">
    <source>
        <dbReference type="ARBA" id="ARBA00022857"/>
    </source>
</evidence>
<dbReference type="FunFam" id="3.40.50.720:FF:000084">
    <property type="entry name" value="Short-chain dehydrogenase reductase"/>
    <property type="match status" value="1"/>
</dbReference>
<dbReference type="SUPFAM" id="SSF51735">
    <property type="entry name" value="NAD(P)-binding Rossmann-fold domains"/>
    <property type="match status" value="1"/>
</dbReference>
<sequence>MEGKVAIITGGATGLGKAMAKEFARLGADIVIASRKKENLEKAAHEIAAFGTRVITVQTDVRVPEQVENMVTTTVNELGKVDILVNNAAGNFIVDSLEMSVNAWNAVINIVLNGTWYCTQTTAKQMVKQGHGGSILNVGATYAWTGGPYVAHSAAAKAGVLALTRTLAVEWAPYRIRTNMITPGPVEDTGAVQQLWPTPEQAKAVLEGIPLHRLAVPQEVANLAAYLVSDYAAYVTGACFVIDGGGWLNKGRFKKSSS</sequence>
<dbReference type="Gene3D" id="3.40.50.720">
    <property type="entry name" value="NAD(P)-binding Rossmann-like Domain"/>
    <property type="match status" value="1"/>
</dbReference>
<dbReference type="EMBL" id="LZRT01000055">
    <property type="protein sequence ID" value="OUM88901.1"/>
    <property type="molecule type" value="Genomic_DNA"/>
</dbReference>
<keyword evidence="2" id="KW-0560">Oxidoreductase</keyword>
<dbReference type="PANTHER" id="PTHR43296:SF2">
    <property type="entry name" value="PEROXISOMAL 2,4-DIENOYL-COA REDUCTASE [(3E)-ENOYL-COA-PRODUCING]"/>
    <property type="match status" value="1"/>
</dbReference>
<dbReference type="Proteomes" id="UP000196475">
    <property type="component" value="Unassembled WGS sequence"/>
</dbReference>
<dbReference type="InterPro" id="IPR002347">
    <property type="entry name" value="SDR_fam"/>
</dbReference>
<proteinExistence type="predicted"/>
<evidence type="ECO:0000256" key="2">
    <source>
        <dbReference type="ARBA" id="ARBA00023002"/>
    </source>
</evidence>
<dbReference type="InterPro" id="IPR045017">
    <property type="entry name" value="DECR2-like"/>
</dbReference>
<dbReference type="GO" id="GO:0008670">
    <property type="term" value="F:2,4-dienoyl-CoA reductase (NADPH) activity"/>
    <property type="evidence" value="ECO:0007669"/>
    <property type="project" value="InterPro"/>
</dbReference>
<comment type="caution">
    <text evidence="3">The sequence shown here is derived from an EMBL/GenBank/DDBJ whole genome shotgun (WGS) entry which is preliminary data.</text>
</comment>
<dbReference type="AlphaFoldDB" id="A0A1Y3PNF9"/>
<dbReference type="NCBIfam" id="NF005559">
    <property type="entry name" value="PRK07231.1"/>
    <property type="match status" value="1"/>
</dbReference>
<dbReference type="NCBIfam" id="NF005811">
    <property type="entry name" value="PRK07677.1"/>
    <property type="match status" value="1"/>
</dbReference>
<organism evidence="3 4">
    <name type="scientific">Bacillus thermozeamaize</name>
    <dbReference type="NCBI Taxonomy" id="230954"/>
    <lineage>
        <taxon>Bacteria</taxon>
        <taxon>Bacillati</taxon>
        <taxon>Bacillota</taxon>
        <taxon>Bacilli</taxon>
        <taxon>Bacillales</taxon>
        <taxon>Bacillaceae</taxon>
        <taxon>Bacillus</taxon>
    </lineage>
</organism>
<dbReference type="PRINTS" id="PR00081">
    <property type="entry name" value="GDHRDH"/>
</dbReference>
<dbReference type="Pfam" id="PF13561">
    <property type="entry name" value="adh_short_C2"/>
    <property type="match status" value="1"/>
</dbReference>
<name>A0A1Y3PNF9_9BACI</name>
<reference evidence="4" key="1">
    <citation type="submission" date="2016-06" db="EMBL/GenBank/DDBJ databases">
        <authorList>
            <person name="Nascimento L."/>
            <person name="Pereira R.V."/>
            <person name="Martins L.F."/>
            <person name="Quaggio R.B."/>
            <person name="Silva A.M."/>
            <person name="Setubal J.C."/>
        </authorList>
    </citation>
    <scope>NUCLEOTIDE SEQUENCE [LARGE SCALE GENOMIC DNA]</scope>
</reference>
<gene>
    <name evidence="3" type="ORF">BAA01_16430</name>
</gene>
<dbReference type="GO" id="GO:0009062">
    <property type="term" value="P:fatty acid catabolic process"/>
    <property type="evidence" value="ECO:0007669"/>
    <property type="project" value="InterPro"/>
</dbReference>
<dbReference type="CDD" id="cd05369">
    <property type="entry name" value="TER_DECR_SDR_a"/>
    <property type="match status" value="1"/>
</dbReference>